<dbReference type="Proteomes" id="UP001597387">
    <property type="component" value="Unassembled WGS sequence"/>
</dbReference>
<dbReference type="InterPro" id="IPR000305">
    <property type="entry name" value="GIY-YIG_endonuc"/>
</dbReference>
<dbReference type="CDD" id="cd10434">
    <property type="entry name" value="GIY-YIG_UvrC_Cho"/>
    <property type="match status" value="1"/>
</dbReference>
<organism evidence="2 3">
    <name type="scientific">Paradesertivirga mongoliensis</name>
    <dbReference type="NCBI Taxonomy" id="2100740"/>
    <lineage>
        <taxon>Bacteria</taxon>
        <taxon>Pseudomonadati</taxon>
        <taxon>Bacteroidota</taxon>
        <taxon>Sphingobacteriia</taxon>
        <taxon>Sphingobacteriales</taxon>
        <taxon>Sphingobacteriaceae</taxon>
        <taxon>Paradesertivirga</taxon>
    </lineage>
</organism>
<keyword evidence="3" id="KW-1185">Reference proteome</keyword>
<name>A0ABW4ZRW4_9SPHI</name>
<dbReference type="SUPFAM" id="SSF82771">
    <property type="entry name" value="GIY-YIG endonuclease"/>
    <property type="match status" value="1"/>
</dbReference>
<dbReference type="SUPFAM" id="SSF53098">
    <property type="entry name" value="Ribonuclease H-like"/>
    <property type="match status" value="1"/>
</dbReference>
<dbReference type="PANTHER" id="PTHR30231:SF41">
    <property type="entry name" value="DNA POLYMERASE III SUBUNIT EPSILON"/>
    <property type="match status" value="1"/>
</dbReference>
<accession>A0ABW4ZRW4</accession>
<evidence type="ECO:0000313" key="2">
    <source>
        <dbReference type="EMBL" id="MFD2164242.1"/>
    </source>
</evidence>
<dbReference type="SMART" id="SM00479">
    <property type="entry name" value="EXOIII"/>
    <property type="match status" value="1"/>
</dbReference>
<dbReference type="InterPro" id="IPR047296">
    <property type="entry name" value="GIY-YIG_UvrC_Cho"/>
</dbReference>
<dbReference type="CDD" id="cd06127">
    <property type="entry name" value="DEDDh"/>
    <property type="match status" value="1"/>
</dbReference>
<dbReference type="InterPro" id="IPR035901">
    <property type="entry name" value="GIY-YIG_endonuc_sf"/>
</dbReference>
<keyword evidence="2" id="KW-0378">Hydrolase</keyword>
<keyword evidence="2" id="KW-0540">Nuclease</keyword>
<dbReference type="Pfam" id="PF01541">
    <property type="entry name" value="GIY-YIG"/>
    <property type="match status" value="1"/>
</dbReference>
<dbReference type="RefSeq" id="WP_255904287.1">
    <property type="nucleotide sequence ID" value="NZ_JAFMZO010000004.1"/>
</dbReference>
<protein>
    <submittedName>
        <fullName evidence="2">Exonuclease domain-containing protein</fullName>
    </submittedName>
</protein>
<dbReference type="SMART" id="SM00465">
    <property type="entry name" value="GIYc"/>
    <property type="match status" value="1"/>
</dbReference>
<dbReference type="Gene3D" id="3.40.1440.10">
    <property type="entry name" value="GIY-YIG endonuclease"/>
    <property type="match status" value="1"/>
</dbReference>
<dbReference type="NCBIfam" id="TIGR00573">
    <property type="entry name" value="dnaq"/>
    <property type="match status" value="1"/>
</dbReference>
<dbReference type="InterPro" id="IPR006054">
    <property type="entry name" value="DnaQ"/>
</dbReference>
<dbReference type="InterPro" id="IPR012337">
    <property type="entry name" value="RNaseH-like_sf"/>
</dbReference>
<dbReference type="Pfam" id="PF00929">
    <property type="entry name" value="RNase_T"/>
    <property type="match status" value="1"/>
</dbReference>
<dbReference type="EMBL" id="JBHUHZ010000003">
    <property type="protein sequence ID" value="MFD2164242.1"/>
    <property type="molecule type" value="Genomic_DNA"/>
</dbReference>
<comment type="caution">
    <text evidence="2">The sequence shown here is derived from an EMBL/GenBank/DDBJ whole genome shotgun (WGS) entry which is preliminary data.</text>
</comment>
<dbReference type="PROSITE" id="PS50164">
    <property type="entry name" value="GIY_YIG"/>
    <property type="match status" value="1"/>
</dbReference>
<gene>
    <name evidence="2" type="ORF">ACFSJU_17665</name>
</gene>
<feature type="domain" description="GIY-YIG" evidence="1">
    <location>
        <begin position="196"/>
        <end position="274"/>
    </location>
</feature>
<evidence type="ECO:0000259" key="1">
    <source>
        <dbReference type="PROSITE" id="PS50164"/>
    </source>
</evidence>
<proteinExistence type="predicted"/>
<dbReference type="GO" id="GO:0004527">
    <property type="term" value="F:exonuclease activity"/>
    <property type="evidence" value="ECO:0007669"/>
    <property type="project" value="UniProtKB-KW"/>
</dbReference>
<keyword evidence="2" id="KW-0269">Exonuclease</keyword>
<reference evidence="3" key="1">
    <citation type="journal article" date="2019" name="Int. J. Syst. Evol. Microbiol.">
        <title>The Global Catalogue of Microorganisms (GCM) 10K type strain sequencing project: providing services to taxonomists for standard genome sequencing and annotation.</title>
        <authorList>
            <consortium name="The Broad Institute Genomics Platform"/>
            <consortium name="The Broad Institute Genome Sequencing Center for Infectious Disease"/>
            <person name="Wu L."/>
            <person name="Ma J."/>
        </authorList>
    </citation>
    <scope>NUCLEOTIDE SEQUENCE [LARGE SCALE GENOMIC DNA]</scope>
    <source>
        <strain evidence="3">KCTC 42217</strain>
    </source>
</reference>
<dbReference type="InterPro" id="IPR036397">
    <property type="entry name" value="RNaseH_sf"/>
</dbReference>
<dbReference type="PANTHER" id="PTHR30231">
    <property type="entry name" value="DNA POLYMERASE III SUBUNIT EPSILON"/>
    <property type="match status" value="1"/>
</dbReference>
<dbReference type="InterPro" id="IPR013520">
    <property type="entry name" value="Ribonucl_H"/>
</dbReference>
<sequence>MYAIVDIETTGGHASANGITEIAVIIHDGAKVIRRYETLINPQRNIPVYISALTGISNEMVARAPLFSEVAAEIFSLLHDKIFIAHNVNFDYSFLKYHLSACGYELQCKKLCTVRLSRKVFPGLISYSLGKLCKQLKIDLCNHHRAGGDAEATAVLFSMLLEHDEAGHISQSLNRNSKEQLLPPNVKRADFDRLPNTPGVYYFNNQKGKVLYVGKAKNLKKRVSSHFTGNNANKQRQDFMRDIHSINFQECGTELMAFILEATEIKRLWPENNRALKRFEQAYGLFTYEDQRGYLRLLIDKKRKGSVPVYSFNQVFEGHSLLRQLMEEFELCPKLCFIQRNQDECIGVENKPCKGACKGSESRVLYNIRVQQAIAKLKSNLPSFALLDQGRNDEEQSVILMEGGHLQGMGYVMKNVPLEDLGSLKNVIQPYPSNDYIRNLVHTFASKNPDRILNFQNH</sequence>
<evidence type="ECO:0000313" key="3">
    <source>
        <dbReference type="Proteomes" id="UP001597387"/>
    </source>
</evidence>
<dbReference type="Gene3D" id="3.30.420.10">
    <property type="entry name" value="Ribonuclease H-like superfamily/Ribonuclease H"/>
    <property type="match status" value="1"/>
</dbReference>